<feature type="transmembrane region" description="Helical" evidence="1">
    <location>
        <begin position="75"/>
        <end position="97"/>
    </location>
</feature>
<dbReference type="AlphaFoldDB" id="G0TSB4"/>
<keyword evidence="1" id="KW-0472">Membrane</keyword>
<protein>
    <submittedName>
        <fullName evidence="2">Uncharacterized protein</fullName>
    </submittedName>
</protein>
<organism evidence="2">
    <name type="scientific">Trypanosoma vivax (strain Y486)</name>
    <dbReference type="NCBI Taxonomy" id="1055687"/>
    <lineage>
        <taxon>Eukaryota</taxon>
        <taxon>Discoba</taxon>
        <taxon>Euglenozoa</taxon>
        <taxon>Kinetoplastea</taxon>
        <taxon>Metakinetoplastina</taxon>
        <taxon>Trypanosomatida</taxon>
        <taxon>Trypanosomatidae</taxon>
        <taxon>Trypanosoma</taxon>
        <taxon>Duttonella</taxon>
    </lineage>
</organism>
<dbReference type="VEuPathDB" id="TriTrypDB:TvY486_0300340"/>
<dbReference type="EMBL" id="HE573019">
    <property type="protein sequence ID" value="CCC46840.1"/>
    <property type="molecule type" value="Genomic_DNA"/>
</dbReference>
<reference evidence="2" key="1">
    <citation type="journal article" date="2012" name="Proc. Natl. Acad. Sci. U.S.A.">
        <title>Antigenic diversity is generated by distinct evolutionary mechanisms in African trypanosome species.</title>
        <authorList>
            <person name="Jackson A.P."/>
            <person name="Berry A."/>
            <person name="Aslett M."/>
            <person name="Allison H.C."/>
            <person name="Burton P."/>
            <person name="Vavrova-Anderson J."/>
            <person name="Brown R."/>
            <person name="Browne H."/>
            <person name="Corton N."/>
            <person name="Hauser H."/>
            <person name="Gamble J."/>
            <person name="Gilderthorp R."/>
            <person name="Marcello L."/>
            <person name="McQuillan J."/>
            <person name="Otto T.D."/>
            <person name="Quail M.A."/>
            <person name="Sanders M.J."/>
            <person name="van Tonder A."/>
            <person name="Ginger M.L."/>
            <person name="Field M.C."/>
            <person name="Barry J.D."/>
            <person name="Hertz-Fowler C."/>
            <person name="Berriman M."/>
        </authorList>
    </citation>
    <scope>NUCLEOTIDE SEQUENCE</scope>
    <source>
        <strain evidence="2">Y486</strain>
    </source>
</reference>
<name>G0TSB4_TRYVY</name>
<evidence type="ECO:0000256" key="1">
    <source>
        <dbReference type="SAM" id="Phobius"/>
    </source>
</evidence>
<keyword evidence="1" id="KW-1133">Transmembrane helix</keyword>
<accession>G0TSB4</accession>
<keyword evidence="1" id="KW-0812">Transmembrane</keyword>
<gene>
    <name evidence="2" type="ORF">TVY486_0300340</name>
</gene>
<proteinExistence type="predicted"/>
<evidence type="ECO:0000313" key="2">
    <source>
        <dbReference type="EMBL" id="CCC46840.1"/>
    </source>
</evidence>
<sequence length="136" mass="16138">MNVNTRRDDANMKRIRASVVVLEDADRDQGRLSELIMNILNCFKAFISCGPALWKGLRHRRICGQKERKRRKKKAGAFFVFVFSKLLKPVFFFFPFWRAFCHCCCVMWEPSCCTSLTEFYRSFFFCFFPPLAKSYI</sequence>